<keyword evidence="4" id="KW-1185">Reference proteome</keyword>
<dbReference type="Proteomes" id="UP000790347">
    <property type="component" value="Unassembled WGS sequence"/>
</dbReference>
<dbReference type="PROSITE" id="PS51221">
    <property type="entry name" value="TTL"/>
    <property type="match status" value="1"/>
</dbReference>
<dbReference type="Gene3D" id="3.30.470.20">
    <property type="entry name" value="ATP-grasp fold, B domain"/>
    <property type="match status" value="1"/>
</dbReference>
<dbReference type="InterPro" id="IPR004344">
    <property type="entry name" value="TTL/TTLL_fam"/>
</dbReference>
<name>A0A922KSY3_DERFA</name>
<dbReference type="AlphaFoldDB" id="A0A922KSY3"/>
<feature type="region of interest" description="Disordered" evidence="1">
    <location>
        <begin position="561"/>
        <end position="583"/>
    </location>
</feature>
<feature type="transmembrane region" description="Helical" evidence="2">
    <location>
        <begin position="7"/>
        <end position="25"/>
    </location>
</feature>
<accession>A0A922KSY3</accession>
<reference evidence="3" key="1">
    <citation type="submission" date="2013-05" db="EMBL/GenBank/DDBJ databases">
        <authorList>
            <person name="Yim A.K.Y."/>
            <person name="Chan T.F."/>
            <person name="Ji K.M."/>
            <person name="Liu X.Y."/>
            <person name="Zhou J.W."/>
            <person name="Li R.Q."/>
            <person name="Yang K.Y."/>
            <person name="Li J."/>
            <person name="Li M."/>
            <person name="Law P.T.W."/>
            <person name="Wu Y.L."/>
            <person name="Cai Z.L."/>
            <person name="Qin H."/>
            <person name="Bao Y."/>
            <person name="Leung R.K.K."/>
            <person name="Ng P.K.S."/>
            <person name="Zou J."/>
            <person name="Zhong X.J."/>
            <person name="Ran P.X."/>
            <person name="Zhong N.S."/>
            <person name="Liu Z.G."/>
            <person name="Tsui S.K.W."/>
        </authorList>
    </citation>
    <scope>NUCLEOTIDE SEQUENCE</scope>
    <source>
        <strain evidence="3">Derf</strain>
        <tissue evidence="3">Whole organism</tissue>
    </source>
</reference>
<dbReference type="SUPFAM" id="SSF56059">
    <property type="entry name" value="Glutathione synthetase ATP-binding domain-like"/>
    <property type="match status" value="1"/>
</dbReference>
<keyword evidence="2" id="KW-0812">Transmembrane</keyword>
<evidence type="ECO:0000313" key="4">
    <source>
        <dbReference type="Proteomes" id="UP000790347"/>
    </source>
</evidence>
<evidence type="ECO:0000313" key="3">
    <source>
        <dbReference type="EMBL" id="KAH9491064.1"/>
    </source>
</evidence>
<gene>
    <name evidence="3" type="primary">ttll-15_1</name>
    <name evidence="3" type="ORF">DERF_015800</name>
</gene>
<keyword evidence="2" id="KW-0472">Membrane</keyword>
<protein>
    <submittedName>
        <fullName evidence="3">Ttll-15p</fullName>
    </submittedName>
</protein>
<dbReference type="Pfam" id="PF03133">
    <property type="entry name" value="TTL"/>
    <property type="match status" value="1"/>
</dbReference>
<dbReference type="EMBL" id="ASGP02000009">
    <property type="protein sequence ID" value="KAH9491064.1"/>
    <property type="molecule type" value="Genomic_DNA"/>
</dbReference>
<dbReference type="PANTHER" id="PTHR47113">
    <property type="entry name" value="LD09343P"/>
    <property type="match status" value="1"/>
</dbReference>
<proteinExistence type="predicted"/>
<evidence type="ECO:0000256" key="2">
    <source>
        <dbReference type="SAM" id="Phobius"/>
    </source>
</evidence>
<comment type="caution">
    <text evidence="3">The sequence shown here is derived from an EMBL/GenBank/DDBJ whole genome shotgun (WGS) entry which is preliminary data.</text>
</comment>
<reference evidence="3" key="2">
    <citation type="journal article" date="2022" name="Res Sq">
        <title>Comparative Genomics Reveals Insights into the Divergent Evolution of Astigmatic Mites and Household Pest Adaptations.</title>
        <authorList>
            <person name="Xiong Q."/>
            <person name="Wan A.T.-Y."/>
            <person name="Liu X.-Y."/>
            <person name="Fung C.S.-H."/>
            <person name="Xiao X."/>
            <person name="Malainual N."/>
            <person name="Hou J."/>
            <person name="Wang L."/>
            <person name="Wang M."/>
            <person name="Yang K."/>
            <person name="Cui Y."/>
            <person name="Leung E."/>
            <person name="Nong W."/>
            <person name="Shin S.-K."/>
            <person name="Au S."/>
            <person name="Jeong K.Y."/>
            <person name="Chew F.T."/>
            <person name="Hui J."/>
            <person name="Leung T.F."/>
            <person name="Tungtrongchitr A."/>
            <person name="Zhong N."/>
            <person name="Liu Z."/>
            <person name="Tsui S."/>
        </authorList>
    </citation>
    <scope>NUCLEOTIDE SEQUENCE</scope>
    <source>
        <strain evidence="3">Derf</strain>
        <tissue evidence="3">Whole organism</tissue>
    </source>
</reference>
<organism evidence="3 4">
    <name type="scientific">Dermatophagoides farinae</name>
    <name type="common">American house dust mite</name>
    <dbReference type="NCBI Taxonomy" id="6954"/>
    <lineage>
        <taxon>Eukaryota</taxon>
        <taxon>Metazoa</taxon>
        <taxon>Ecdysozoa</taxon>
        <taxon>Arthropoda</taxon>
        <taxon>Chelicerata</taxon>
        <taxon>Arachnida</taxon>
        <taxon>Acari</taxon>
        <taxon>Acariformes</taxon>
        <taxon>Sarcoptiformes</taxon>
        <taxon>Astigmata</taxon>
        <taxon>Psoroptidia</taxon>
        <taxon>Analgoidea</taxon>
        <taxon>Pyroglyphidae</taxon>
        <taxon>Dermatophagoidinae</taxon>
        <taxon>Dermatophagoides</taxon>
    </lineage>
</organism>
<evidence type="ECO:0000256" key="1">
    <source>
        <dbReference type="SAM" id="MobiDB-lite"/>
    </source>
</evidence>
<dbReference type="InterPro" id="IPR053317">
    <property type="entry name" value="Tubulin_polyglutamylase"/>
</dbReference>
<dbReference type="PANTHER" id="PTHR47113:SF1">
    <property type="entry name" value="LD09343P"/>
    <property type="match status" value="1"/>
</dbReference>
<sequence length="812" mass="93621">MASNNKNVIIIVLPSIVAILLYYTIRIHQLQYEQQTSIKMIIDSLDRRPNVDDNVDQTHRPLAWIYGENMQVGYLHHVIDLFQKVGFRVWTRREPPPIDRYGDWHVLWAHEYPFTASYNLPELKPFQKVNHFPGSGFITNKVNLATSDLKHIPKAFTLPREKDVFVNYTRENPDKLWVQKDNSHRGIRVLSIDKLDLDKKGTFVQEFIQNPLLIDGKKFDIGLYVTITSLNPLRVYIYDNEALLRFCARPYTSSAGSFNASDIDSYVVGDQYTPIWQIPSLASYYTDLNMNMKASLNAYIRLELDRDPQPIWTAIEESIKTIFYVKEEEMLRLANVYQNMRNFFELVRFDFTIDNDLNVYLMEANMSPNLASAKYPPNRFIYEQVIYSCMSLVGITRIPATYGTWSNKPAQLWNMYVHDKDLAILPDICSDNQCDPQNSTSCHHEHCDVCYHCLSDDIRIILKDAYMEQMSRYHNRRLIPSTSKESPIAMLGPNTYIQDKWFIGLLYLCRRHERCQKKVNFKHEKNNSHDSIVQKSDLLVTFIILYCYQQTVLAAFRTSSARSSSGGPRARSRSNQRHRDSQTCHLKEVDSCLDKIQTLTKGPNPSSIITTSDGLDKLCGTVDDILKCVKGYFKKCGTPLQREIYDLTIEHFTRTLKKFCNESPEREIFLQSSPCIHGKVLSTSKFKSTCNSYYIAALDFAANRTTVDERIDSVCCAHNTWEDCTQAMIIEKCGKESTDRFRSFMDKTFGGIGSIMCPRGIFPATGKVCKQALPPNGTRPKGKISENFLGKYLNSYLINVMIQNNNNNLFDV</sequence>
<keyword evidence="2" id="KW-1133">Transmembrane helix</keyword>